<dbReference type="GO" id="GO:0043386">
    <property type="term" value="P:mycotoxin biosynthetic process"/>
    <property type="evidence" value="ECO:0007669"/>
    <property type="project" value="InterPro"/>
</dbReference>
<dbReference type="KEGG" id="ffu:CLAFUR5_10230"/>
<feature type="transmembrane region" description="Helical" evidence="3">
    <location>
        <begin position="49"/>
        <end position="70"/>
    </location>
</feature>
<feature type="region of interest" description="Disordered" evidence="2">
    <location>
        <begin position="1"/>
        <end position="23"/>
    </location>
</feature>
<organism evidence="4 5">
    <name type="scientific">Passalora fulva</name>
    <name type="common">Tomato leaf mold</name>
    <name type="synonym">Cladosporium fulvum</name>
    <dbReference type="NCBI Taxonomy" id="5499"/>
    <lineage>
        <taxon>Eukaryota</taxon>
        <taxon>Fungi</taxon>
        <taxon>Dikarya</taxon>
        <taxon>Ascomycota</taxon>
        <taxon>Pezizomycotina</taxon>
        <taxon>Dothideomycetes</taxon>
        <taxon>Dothideomycetidae</taxon>
        <taxon>Mycosphaerellales</taxon>
        <taxon>Mycosphaerellaceae</taxon>
        <taxon>Fulvia</taxon>
    </lineage>
</organism>
<dbReference type="OMA" id="QPEFSHQ"/>
<reference evidence="4" key="1">
    <citation type="submission" date="2021-12" db="EMBL/GenBank/DDBJ databases">
        <authorList>
            <person name="Zaccaron A."/>
            <person name="Stergiopoulos I."/>
        </authorList>
    </citation>
    <scope>NUCLEOTIDE SEQUENCE</scope>
    <source>
        <strain evidence="4">Race5_Kim</strain>
    </source>
</reference>
<dbReference type="OrthoDB" id="3687641at2759"/>
<keyword evidence="5" id="KW-1185">Reference proteome</keyword>
<evidence type="ECO:0000256" key="3">
    <source>
        <dbReference type="SAM" id="Phobius"/>
    </source>
</evidence>
<dbReference type="Pfam" id="PF11807">
    <property type="entry name" value="UstYa"/>
    <property type="match status" value="1"/>
</dbReference>
<name>A0A9Q8URZ7_PASFU</name>
<sequence>MSRSDSPYDDSIAEKDDHYASSSSSIVEAEELLPSQESIRSLSRRSRPWLWISAWALSLLATSALTWHLARRPAPTLDDFPVVERIASLSWYSPVHNDIDLHIDHHVVDGELWWNESQPFRQDPSPETDARWEELVGGHANRIFVSKEDWVKMGMDPEVGAQWIGDPTGNTYMAEINVFHLVHCVDMLRQGAFLDYYWYSRPINPLYWSHFYHCLDMVRQELMCLAPLDLSPLVWSEHQRMPFPYFTINRQCRRWEDVVKYRDEHQMTKDQLDLMMNATKPPHQKEMPIPAHAKTLLENIGRWKAKDPAEFEYVKMDDHGRNGWDGLPPVQKNPQGKYAD</sequence>
<dbReference type="PANTHER" id="PTHR33365">
    <property type="entry name" value="YALI0B05434P"/>
    <property type="match status" value="1"/>
</dbReference>
<keyword evidence="3" id="KW-1133">Transmembrane helix</keyword>
<dbReference type="AlphaFoldDB" id="A0A9Q8URZ7"/>
<evidence type="ECO:0008006" key="6">
    <source>
        <dbReference type="Google" id="ProtNLM"/>
    </source>
</evidence>
<dbReference type="PANTHER" id="PTHR33365:SF14">
    <property type="entry name" value="TAT PATHWAY SIGNAL SEQUENCE"/>
    <property type="match status" value="1"/>
</dbReference>
<keyword evidence="3" id="KW-0472">Membrane</keyword>
<comment type="similarity">
    <text evidence="1">Belongs to the ustYa family.</text>
</comment>
<proteinExistence type="inferred from homology"/>
<dbReference type="EMBL" id="CP090169">
    <property type="protein sequence ID" value="UJO20246.1"/>
    <property type="molecule type" value="Genomic_DNA"/>
</dbReference>
<evidence type="ECO:0000313" key="4">
    <source>
        <dbReference type="EMBL" id="UJO20246.1"/>
    </source>
</evidence>
<keyword evidence="3" id="KW-0812">Transmembrane</keyword>
<protein>
    <recommendedName>
        <fullName evidence="6">Tat pathway signal sequence</fullName>
    </recommendedName>
</protein>
<dbReference type="InterPro" id="IPR021765">
    <property type="entry name" value="UstYa-like"/>
</dbReference>
<evidence type="ECO:0000256" key="2">
    <source>
        <dbReference type="SAM" id="MobiDB-lite"/>
    </source>
</evidence>
<gene>
    <name evidence="4" type="ORF">CLAFUR5_10230</name>
</gene>
<dbReference type="Proteomes" id="UP000756132">
    <property type="component" value="Chromosome 7"/>
</dbReference>
<accession>A0A9Q8URZ7</accession>
<evidence type="ECO:0000313" key="5">
    <source>
        <dbReference type="Proteomes" id="UP000756132"/>
    </source>
</evidence>
<dbReference type="GeneID" id="71990108"/>
<reference evidence="4" key="2">
    <citation type="journal article" date="2022" name="Microb. Genom.">
        <title>A chromosome-scale genome assembly of the tomato pathogen Cladosporium fulvum reveals a compartmentalized genome architecture and the presence of a dispensable chromosome.</title>
        <authorList>
            <person name="Zaccaron A.Z."/>
            <person name="Chen L.H."/>
            <person name="Samaras A."/>
            <person name="Stergiopoulos I."/>
        </authorList>
    </citation>
    <scope>NUCLEOTIDE SEQUENCE</scope>
    <source>
        <strain evidence="4">Race5_Kim</strain>
    </source>
</reference>
<dbReference type="RefSeq" id="XP_047764612.1">
    <property type="nucleotide sequence ID" value="XM_047909378.1"/>
</dbReference>
<evidence type="ECO:0000256" key="1">
    <source>
        <dbReference type="ARBA" id="ARBA00035112"/>
    </source>
</evidence>